<keyword evidence="3 6" id="KW-0812">Transmembrane</keyword>
<name>A0A1H3PZZ3_9BACT</name>
<comment type="subcellular location">
    <subcellularLocation>
        <location evidence="1">Cell membrane</location>
        <topology evidence="1">Multi-pass membrane protein</topology>
    </subcellularLocation>
</comment>
<feature type="transmembrane region" description="Helical" evidence="6">
    <location>
        <begin position="170"/>
        <end position="188"/>
    </location>
</feature>
<dbReference type="EMBL" id="FNQC01000005">
    <property type="protein sequence ID" value="SDZ06636.1"/>
    <property type="molecule type" value="Genomic_DNA"/>
</dbReference>
<keyword evidence="5 6" id="KW-0472">Membrane</keyword>
<reference evidence="7 8" key="1">
    <citation type="submission" date="2016-10" db="EMBL/GenBank/DDBJ databases">
        <authorList>
            <person name="Varghese N."/>
            <person name="Submissions S."/>
        </authorList>
    </citation>
    <scope>NUCLEOTIDE SEQUENCE [LARGE SCALE GENOMIC DNA]</scope>
    <source>
        <strain evidence="7 8">DSM 17997</strain>
    </source>
</reference>
<protein>
    <submittedName>
        <fullName evidence="7">Membrane protein involved in the export of O-antigen and teichoic acid</fullName>
    </submittedName>
</protein>
<feature type="transmembrane region" description="Helical" evidence="6">
    <location>
        <begin position="320"/>
        <end position="340"/>
    </location>
</feature>
<feature type="transmembrane region" description="Helical" evidence="6">
    <location>
        <begin position="209"/>
        <end position="228"/>
    </location>
</feature>
<comment type="caution">
    <text evidence="7">The sequence shown here is derived from an EMBL/GenBank/DDBJ whole genome shotgun (WGS) entry which is preliminary data.</text>
</comment>
<feature type="transmembrane region" description="Helical" evidence="6">
    <location>
        <begin position="289"/>
        <end position="314"/>
    </location>
</feature>
<feature type="transmembrane region" description="Helical" evidence="6">
    <location>
        <begin position="352"/>
        <end position="374"/>
    </location>
</feature>
<feature type="transmembrane region" description="Helical" evidence="6">
    <location>
        <begin position="39"/>
        <end position="59"/>
    </location>
</feature>
<evidence type="ECO:0000313" key="8">
    <source>
        <dbReference type="Proteomes" id="UP000199663"/>
    </source>
</evidence>
<accession>A0A1H3PZZ3</accession>
<feature type="transmembrane region" description="Helical" evidence="6">
    <location>
        <begin position="248"/>
        <end position="268"/>
    </location>
</feature>
<evidence type="ECO:0000256" key="5">
    <source>
        <dbReference type="ARBA" id="ARBA00023136"/>
    </source>
</evidence>
<feature type="transmembrane region" description="Helical" evidence="6">
    <location>
        <begin position="147"/>
        <end position="164"/>
    </location>
</feature>
<evidence type="ECO:0000256" key="1">
    <source>
        <dbReference type="ARBA" id="ARBA00004651"/>
    </source>
</evidence>
<sequence>MKSFLSDVFGVGISKILIISFSLITSVIIARSLGPEKNGIIATLLVYPSLFMTIGSLGIRQSTAFFLGKKIYGEEEIKTAITQIWVFSSILSIIICFLLMFYLSKSGENLLLVLLALLPIPFSLFNTYNSGIFLGKNEIGIFNKINWIPPLIVLFLTIILVLGLSLDMAGYMMAMIGGPLFIFVVLLFKNKFISAFSIKVNRPIVAKMISLGLVYAFSLLIINLNYKVDVILLDQLSVPFETGIYSKGSAIIQYLWQIPMLLSTIVFARSAVSKNDKEFSHKVAHLLRLSLLAIAVGSLFLFLFSELIIVGLFGSDFFPSISVLNILLPGVLLLTFFKVMNMDLAGKGKPWVSLKAMAPALVVNIGLNFLWIPYYGADGASLASTISYSIAAVLFLHFYSMETAIPVKSILKYKKSDFIPILQIIKKIKY</sequence>
<keyword evidence="4 6" id="KW-1133">Transmembrane helix</keyword>
<gene>
    <name evidence="7" type="ORF">SAMN05444412_105128</name>
</gene>
<keyword evidence="2" id="KW-1003">Cell membrane</keyword>
<dbReference type="PANTHER" id="PTHR30250">
    <property type="entry name" value="PST FAMILY PREDICTED COLANIC ACID TRANSPORTER"/>
    <property type="match status" value="1"/>
</dbReference>
<evidence type="ECO:0000313" key="7">
    <source>
        <dbReference type="EMBL" id="SDZ06636.1"/>
    </source>
</evidence>
<organism evidence="7 8">
    <name type="scientific">Rhodonellum ikkaensis</name>
    <dbReference type="NCBI Taxonomy" id="336829"/>
    <lineage>
        <taxon>Bacteria</taxon>
        <taxon>Pseudomonadati</taxon>
        <taxon>Bacteroidota</taxon>
        <taxon>Cytophagia</taxon>
        <taxon>Cytophagales</taxon>
        <taxon>Cytophagaceae</taxon>
        <taxon>Rhodonellum</taxon>
    </lineage>
</organism>
<evidence type="ECO:0000256" key="2">
    <source>
        <dbReference type="ARBA" id="ARBA00022475"/>
    </source>
</evidence>
<feature type="transmembrane region" description="Helical" evidence="6">
    <location>
        <begin position="12"/>
        <end position="33"/>
    </location>
</feature>
<keyword evidence="8" id="KW-1185">Reference proteome</keyword>
<dbReference type="PANTHER" id="PTHR30250:SF11">
    <property type="entry name" value="O-ANTIGEN TRANSPORTER-RELATED"/>
    <property type="match status" value="1"/>
</dbReference>
<evidence type="ECO:0000256" key="3">
    <source>
        <dbReference type="ARBA" id="ARBA00022692"/>
    </source>
</evidence>
<dbReference type="InterPro" id="IPR002797">
    <property type="entry name" value="Polysacc_synth"/>
</dbReference>
<feature type="transmembrane region" description="Helical" evidence="6">
    <location>
        <begin position="80"/>
        <end position="104"/>
    </location>
</feature>
<dbReference type="Pfam" id="PF01943">
    <property type="entry name" value="Polysacc_synt"/>
    <property type="match status" value="1"/>
</dbReference>
<feature type="transmembrane region" description="Helical" evidence="6">
    <location>
        <begin position="380"/>
        <end position="399"/>
    </location>
</feature>
<feature type="transmembrane region" description="Helical" evidence="6">
    <location>
        <begin position="110"/>
        <end position="135"/>
    </location>
</feature>
<evidence type="ECO:0000256" key="4">
    <source>
        <dbReference type="ARBA" id="ARBA00022989"/>
    </source>
</evidence>
<proteinExistence type="predicted"/>
<evidence type="ECO:0000256" key="6">
    <source>
        <dbReference type="SAM" id="Phobius"/>
    </source>
</evidence>
<dbReference type="InterPro" id="IPR050833">
    <property type="entry name" value="Poly_Biosynth_Transport"/>
</dbReference>
<dbReference type="RefSeq" id="WP_019600420.1">
    <property type="nucleotide sequence ID" value="NZ_FNQC01000005.1"/>
</dbReference>
<dbReference type="Proteomes" id="UP000199663">
    <property type="component" value="Unassembled WGS sequence"/>
</dbReference>